<dbReference type="InterPro" id="IPR036397">
    <property type="entry name" value="RNaseH_sf"/>
</dbReference>
<evidence type="ECO:0000313" key="2">
    <source>
        <dbReference type="EMBL" id="KNZ42317.1"/>
    </source>
</evidence>
<accession>A0A0L6U1U6</accession>
<protein>
    <recommendedName>
        <fullName evidence="1">Exonuclease domain-containing protein</fullName>
    </recommendedName>
</protein>
<keyword evidence="3" id="KW-1185">Reference proteome</keyword>
<gene>
    <name evidence="2" type="ORF">AKG39_07340</name>
</gene>
<name>A0A0L6U1U6_9FIRM</name>
<dbReference type="GO" id="GO:0004527">
    <property type="term" value="F:exonuclease activity"/>
    <property type="evidence" value="ECO:0007669"/>
    <property type="project" value="UniProtKB-ARBA"/>
</dbReference>
<dbReference type="OrthoDB" id="2002266at2"/>
<dbReference type="SMART" id="SM00479">
    <property type="entry name" value="EXOIII"/>
    <property type="match status" value="1"/>
</dbReference>
<feature type="domain" description="Exonuclease" evidence="1">
    <location>
        <begin position="3"/>
        <end position="182"/>
    </location>
</feature>
<dbReference type="PATRIC" id="fig|52689.4.peg.582"/>
<dbReference type="Proteomes" id="UP000036873">
    <property type="component" value="Unassembled WGS sequence"/>
</dbReference>
<comment type="caution">
    <text evidence="2">The sequence shown here is derived from an EMBL/GenBank/DDBJ whole genome shotgun (WGS) entry which is preliminary data.</text>
</comment>
<evidence type="ECO:0000313" key="3">
    <source>
        <dbReference type="Proteomes" id="UP000036873"/>
    </source>
</evidence>
<sequence>MSRFAVIDTETTWDDAVMSIGIVIADSVTFELVDKRYYILTPFKDHGGMYTYALYANGITPDLECSRETVMVELRHFLSDHEATAMFAYNAVFDCRHLPELSHLDWYDIMKVAAYRQHNPSIPDWAECCGTGRLKRGYGVESVYRMLSEESEYCELHNALTDAIDELMIMKLLDHEIDKYILAKI</sequence>
<proteinExistence type="predicted"/>
<dbReference type="InterPro" id="IPR013520">
    <property type="entry name" value="Ribonucl_H"/>
</dbReference>
<dbReference type="STRING" id="52689.AKG39_07340"/>
<dbReference type="EMBL" id="LGYO01000016">
    <property type="protein sequence ID" value="KNZ42317.1"/>
    <property type="molecule type" value="Genomic_DNA"/>
</dbReference>
<dbReference type="Gene3D" id="3.30.420.10">
    <property type="entry name" value="Ribonuclease H-like superfamily/Ribonuclease H"/>
    <property type="match status" value="1"/>
</dbReference>
<reference evidence="3" key="1">
    <citation type="submission" date="2015-07" db="EMBL/GenBank/DDBJ databases">
        <title>Draft genome sequence of Acetobacterium bakii DSM 8293, a potential psychrophilic chemical producer through syngas fermentation.</title>
        <authorList>
            <person name="Song Y."/>
            <person name="Hwang S."/>
            <person name="Cho B.-K."/>
        </authorList>
    </citation>
    <scope>NUCLEOTIDE SEQUENCE [LARGE SCALE GENOMIC DNA]</scope>
    <source>
        <strain evidence="3">DSM 8239</strain>
    </source>
</reference>
<dbReference type="InterPro" id="IPR012337">
    <property type="entry name" value="RNaseH-like_sf"/>
</dbReference>
<organism evidence="2 3">
    <name type="scientific">Acetobacterium bakii</name>
    <dbReference type="NCBI Taxonomy" id="52689"/>
    <lineage>
        <taxon>Bacteria</taxon>
        <taxon>Bacillati</taxon>
        <taxon>Bacillota</taxon>
        <taxon>Clostridia</taxon>
        <taxon>Eubacteriales</taxon>
        <taxon>Eubacteriaceae</taxon>
        <taxon>Acetobacterium</taxon>
    </lineage>
</organism>
<dbReference type="SUPFAM" id="SSF53098">
    <property type="entry name" value="Ribonuclease H-like"/>
    <property type="match status" value="1"/>
</dbReference>
<evidence type="ECO:0000259" key="1">
    <source>
        <dbReference type="SMART" id="SM00479"/>
    </source>
</evidence>
<dbReference type="GO" id="GO:0003676">
    <property type="term" value="F:nucleic acid binding"/>
    <property type="evidence" value="ECO:0007669"/>
    <property type="project" value="InterPro"/>
</dbReference>
<dbReference type="AlphaFoldDB" id="A0A0L6U1U6"/>
<dbReference type="RefSeq" id="WP_050739733.1">
    <property type="nucleotide sequence ID" value="NZ_LGYO01000016.1"/>
</dbReference>